<protein>
    <submittedName>
        <fullName evidence="3">Putative short-chain dehydrogenase</fullName>
    </submittedName>
</protein>
<evidence type="ECO:0000313" key="4">
    <source>
        <dbReference type="Proteomes" id="UP000799324"/>
    </source>
</evidence>
<sequence length="231" mass="24722">MSASKVLLILGSGPNVGKSVAQAFIAKGYKVAHTSRKSRENSNTADEINIAADLSKPESVAEVFTQVKEKLGIPSVVVYNAAAYNANEPKNPVSLPVSTFAQDLTINVTSVYAAAQQAVAGFEQLPNPASRTFIYTGNIMNDKVVIGPLLTLGVGKSATAHIIQNAAAAYAEKGYKFYYGDERQPDGTPMYNEISGEAHATAYVELAEGAEQGPWQYTFVKNQGYKDFSQT</sequence>
<keyword evidence="2" id="KW-0560">Oxidoreductase</keyword>
<dbReference type="Gene3D" id="3.40.50.720">
    <property type="entry name" value="NAD(P)-binding Rossmann-like Domain"/>
    <property type="match status" value="1"/>
</dbReference>
<accession>A0A6A6SQT4</accession>
<reference evidence="3" key="1">
    <citation type="journal article" date="2020" name="Stud. Mycol.">
        <title>101 Dothideomycetes genomes: a test case for predicting lifestyles and emergence of pathogens.</title>
        <authorList>
            <person name="Haridas S."/>
            <person name="Albert R."/>
            <person name="Binder M."/>
            <person name="Bloem J."/>
            <person name="Labutti K."/>
            <person name="Salamov A."/>
            <person name="Andreopoulos B."/>
            <person name="Baker S."/>
            <person name="Barry K."/>
            <person name="Bills G."/>
            <person name="Bluhm B."/>
            <person name="Cannon C."/>
            <person name="Castanera R."/>
            <person name="Culley D."/>
            <person name="Daum C."/>
            <person name="Ezra D."/>
            <person name="Gonzalez J."/>
            <person name="Henrissat B."/>
            <person name="Kuo A."/>
            <person name="Liang C."/>
            <person name="Lipzen A."/>
            <person name="Lutzoni F."/>
            <person name="Magnuson J."/>
            <person name="Mondo S."/>
            <person name="Nolan M."/>
            <person name="Ohm R."/>
            <person name="Pangilinan J."/>
            <person name="Park H.-J."/>
            <person name="Ramirez L."/>
            <person name="Alfaro M."/>
            <person name="Sun H."/>
            <person name="Tritt A."/>
            <person name="Yoshinaga Y."/>
            <person name="Zwiers L.-H."/>
            <person name="Turgeon B."/>
            <person name="Goodwin S."/>
            <person name="Spatafora J."/>
            <person name="Crous P."/>
            <person name="Grigoriev I."/>
        </authorList>
    </citation>
    <scope>NUCLEOTIDE SEQUENCE</scope>
    <source>
        <strain evidence="3">CBS 122681</strain>
    </source>
</reference>
<name>A0A6A6SQT4_9PLEO</name>
<dbReference type="PANTHER" id="PTHR43669:SF4">
    <property type="entry name" value="SHORT-CHAIN DEHYDROGENASE"/>
    <property type="match status" value="1"/>
</dbReference>
<organism evidence="3 4">
    <name type="scientific">Lophiostoma macrostomum CBS 122681</name>
    <dbReference type="NCBI Taxonomy" id="1314788"/>
    <lineage>
        <taxon>Eukaryota</taxon>
        <taxon>Fungi</taxon>
        <taxon>Dikarya</taxon>
        <taxon>Ascomycota</taxon>
        <taxon>Pezizomycotina</taxon>
        <taxon>Dothideomycetes</taxon>
        <taxon>Pleosporomycetidae</taxon>
        <taxon>Pleosporales</taxon>
        <taxon>Lophiostomataceae</taxon>
        <taxon>Lophiostoma</taxon>
    </lineage>
</organism>
<evidence type="ECO:0000313" key="3">
    <source>
        <dbReference type="EMBL" id="KAF2649882.1"/>
    </source>
</evidence>
<dbReference type="Pfam" id="PF13561">
    <property type="entry name" value="adh_short_C2"/>
    <property type="match status" value="1"/>
</dbReference>
<dbReference type="PANTHER" id="PTHR43669">
    <property type="entry name" value="5-KETO-D-GLUCONATE 5-REDUCTASE"/>
    <property type="match status" value="1"/>
</dbReference>
<dbReference type="InterPro" id="IPR036291">
    <property type="entry name" value="NAD(P)-bd_dom_sf"/>
</dbReference>
<dbReference type="InterPro" id="IPR002347">
    <property type="entry name" value="SDR_fam"/>
</dbReference>
<evidence type="ECO:0000256" key="2">
    <source>
        <dbReference type="ARBA" id="ARBA00023002"/>
    </source>
</evidence>
<evidence type="ECO:0000256" key="1">
    <source>
        <dbReference type="ARBA" id="ARBA00006484"/>
    </source>
</evidence>
<proteinExistence type="inferred from homology"/>
<gene>
    <name evidence="3" type="ORF">K491DRAFT_668157</name>
</gene>
<dbReference type="OrthoDB" id="5336600at2759"/>
<dbReference type="SUPFAM" id="SSF51735">
    <property type="entry name" value="NAD(P)-binding Rossmann-fold domains"/>
    <property type="match status" value="1"/>
</dbReference>
<dbReference type="EMBL" id="MU004475">
    <property type="protein sequence ID" value="KAF2649882.1"/>
    <property type="molecule type" value="Genomic_DNA"/>
</dbReference>
<dbReference type="AlphaFoldDB" id="A0A6A6SQT4"/>
<keyword evidence="4" id="KW-1185">Reference proteome</keyword>
<comment type="similarity">
    <text evidence="1">Belongs to the short-chain dehydrogenases/reductases (SDR) family.</text>
</comment>
<dbReference type="Proteomes" id="UP000799324">
    <property type="component" value="Unassembled WGS sequence"/>
</dbReference>
<dbReference type="GO" id="GO:0016491">
    <property type="term" value="F:oxidoreductase activity"/>
    <property type="evidence" value="ECO:0007669"/>
    <property type="project" value="UniProtKB-KW"/>
</dbReference>